<dbReference type="PROSITE" id="PS50807">
    <property type="entry name" value="GCM"/>
    <property type="match status" value="1"/>
</dbReference>
<proteinExistence type="predicted"/>
<dbReference type="EnsemblPlants" id="KEH28172">
    <property type="protein sequence ID" value="KEH28172"/>
    <property type="gene ID" value="MTR_5g071225"/>
</dbReference>
<evidence type="ECO:0000313" key="2">
    <source>
        <dbReference type="EMBL" id="KEH28172.1"/>
    </source>
</evidence>
<feature type="domain" description="GCM" evidence="1">
    <location>
        <begin position="1"/>
        <end position="70"/>
    </location>
</feature>
<dbReference type="GO" id="GO:0003677">
    <property type="term" value="F:DNA binding"/>
    <property type="evidence" value="ECO:0007669"/>
    <property type="project" value="InterPro"/>
</dbReference>
<dbReference type="AlphaFoldDB" id="A0A072UEQ7"/>
<evidence type="ECO:0000313" key="4">
    <source>
        <dbReference type="Proteomes" id="UP000002051"/>
    </source>
</evidence>
<reference evidence="3" key="3">
    <citation type="submission" date="2015-04" db="UniProtKB">
        <authorList>
            <consortium name="EnsemblPlants"/>
        </authorList>
    </citation>
    <scope>IDENTIFICATION</scope>
    <source>
        <strain evidence="3">cv. Jemalong A17</strain>
    </source>
</reference>
<gene>
    <name evidence="2" type="ordered locus">MTR_5g071225</name>
</gene>
<organism evidence="2 4">
    <name type="scientific">Medicago truncatula</name>
    <name type="common">Barrel medic</name>
    <name type="synonym">Medicago tribuloides</name>
    <dbReference type="NCBI Taxonomy" id="3880"/>
    <lineage>
        <taxon>Eukaryota</taxon>
        <taxon>Viridiplantae</taxon>
        <taxon>Streptophyta</taxon>
        <taxon>Embryophyta</taxon>
        <taxon>Tracheophyta</taxon>
        <taxon>Spermatophyta</taxon>
        <taxon>Magnoliopsida</taxon>
        <taxon>eudicotyledons</taxon>
        <taxon>Gunneridae</taxon>
        <taxon>Pentapetalae</taxon>
        <taxon>rosids</taxon>
        <taxon>fabids</taxon>
        <taxon>Fabales</taxon>
        <taxon>Fabaceae</taxon>
        <taxon>Papilionoideae</taxon>
        <taxon>50 kb inversion clade</taxon>
        <taxon>NPAAA clade</taxon>
        <taxon>Hologalegina</taxon>
        <taxon>IRL clade</taxon>
        <taxon>Trifolieae</taxon>
        <taxon>Medicago</taxon>
    </lineage>
</organism>
<accession>A0A072UEQ7</accession>
<dbReference type="Proteomes" id="UP000002051">
    <property type="component" value="Chromosome 5"/>
</dbReference>
<evidence type="ECO:0000259" key="1">
    <source>
        <dbReference type="PROSITE" id="PS50807"/>
    </source>
</evidence>
<dbReference type="HOGENOM" id="CLU_2761633_0_0_1"/>
<dbReference type="GO" id="GO:0006355">
    <property type="term" value="P:regulation of DNA-templated transcription"/>
    <property type="evidence" value="ECO:0007669"/>
    <property type="project" value="InterPro"/>
</dbReference>
<keyword evidence="4" id="KW-1185">Reference proteome</keyword>
<reference evidence="2 4" key="2">
    <citation type="journal article" date="2014" name="BMC Genomics">
        <title>An improved genome release (version Mt4.0) for the model legume Medicago truncatula.</title>
        <authorList>
            <person name="Tang H."/>
            <person name="Krishnakumar V."/>
            <person name="Bidwell S."/>
            <person name="Rosen B."/>
            <person name="Chan A."/>
            <person name="Zhou S."/>
            <person name="Gentzbittel L."/>
            <person name="Childs K.L."/>
            <person name="Yandell M."/>
            <person name="Gundlach H."/>
            <person name="Mayer K.F."/>
            <person name="Schwartz D.C."/>
            <person name="Town C.D."/>
        </authorList>
    </citation>
    <scope>GENOME REANNOTATION</scope>
    <source>
        <strain evidence="2">A17</strain>
        <strain evidence="3 4">cv. Jemalong A17</strain>
    </source>
</reference>
<evidence type="ECO:0000313" key="3">
    <source>
        <dbReference type="EnsemblPlants" id="KEH28172"/>
    </source>
</evidence>
<protein>
    <recommendedName>
        <fullName evidence="1">GCM domain-containing protein</fullName>
    </recommendedName>
</protein>
<name>A0A072UEQ7_MEDTR</name>
<dbReference type="InterPro" id="IPR003902">
    <property type="entry name" value="Tscrpt_reg_GCM"/>
</dbReference>
<reference evidence="2 4" key="1">
    <citation type="journal article" date="2011" name="Nature">
        <title>The Medicago genome provides insight into the evolution of rhizobial symbioses.</title>
        <authorList>
            <person name="Young N.D."/>
            <person name="Debelle F."/>
            <person name="Oldroyd G.E."/>
            <person name="Geurts R."/>
            <person name="Cannon S.B."/>
            <person name="Udvardi M.K."/>
            <person name="Benedito V.A."/>
            <person name="Mayer K.F."/>
            <person name="Gouzy J."/>
            <person name="Schoof H."/>
            <person name="Van de Peer Y."/>
            <person name="Proost S."/>
            <person name="Cook D.R."/>
            <person name="Meyers B.C."/>
            <person name="Spannagl M."/>
            <person name="Cheung F."/>
            <person name="De Mita S."/>
            <person name="Krishnakumar V."/>
            <person name="Gundlach H."/>
            <person name="Zhou S."/>
            <person name="Mudge J."/>
            <person name="Bharti A.K."/>
            <person name="Murray J.D."/>
            <person name="Naoumkina M.A."/>
            <person name="Rosen B."/>
            <person name="Silverstein K.A."/>
            <person name="Tang H."/>
            <person name="Rombauts S."/>
            <person name="Zhao P.X."/>
            <person name="Zhou P."/>
            <person name="Barbe V."/>
            <person name="Bardou P."/>
            <person name="Bechner M."/>
            <person name="Bellec A."/>
            <person name="Berger A."/>
            <person name="Berges H."/>
            <person name="Bidwell S."/>
            <person name="Bisseling T."/>
            <person name="Choisne N."/>
            <person name="Couloux A."/>
            <person name="Denny R."/>
            <person name="Deshpande S."/>
            <person name="Dai X."/>
            <person name="Doyle J.J."/>
            <person name="Dudez A.M."/>
            <person name="Farmer A.D."/>
            <person name="Fouteau S."/>
            <person name="Franken C."/>
            <person name="Gibelin C."/>
            <person name="Gish J."/>
            <person name="Goldstein S."/>
            <person name="Gonzalez A.J."/>
            <person name="Green P.J."/>
            <person name="Hallab A."/>
            <person name="Hartog M."/>
            <person name="Hua A."/>
            <person name="Humphray S.J."/>
            <person name="Jeong D.H."/>
            <person name="Jing Y."/>
            <person name="Jocker A."/>
            <person name="Kenton S.M."/>
            <person name="Kim D.J."/>
            <person name="Klee K."/>
            <person name="Lai H."/>
            <person name="Lang C."/>
            <person name="Lin S."/>
            <person name="Macmil S.L."/>
            <person name="Magdelenat G."/>
            <person name="Matthews L."/>
            <person name="McCorrison J."/>
            <person name="Monaghan E.L."/>
            <person name="Mun J.H."/>
            <person name="Najar F.Z."/>
            <person name="Nicholson C."/>
            <person name="Noirot C."/>
            <person name="O'Bleness M."/>
            <person name="Paule C.R."/>
            <person name="Poulain J."/>
            <person name="Prion F."/>
            <person name="Qin B."/>
            <person name="Qu C."/>
            <person name="Retzel E.F."/>
            <person name="Riddle C."/>
            <person name="Sallet E."/>
            <person name="Samain S."/>
            <person name="Samson N."/>
            <person name="Sanders I."/>
            <person name="Saurat O."/>
            <person name="Scarpelli C."/>
            <person name="Schiex T."/>
            <person name="Segurens B."/>
            <person name="Severin A.J."/>
            <person name="Sherrier D.J."/>
            <person name="Shi R."/>
            <person name="Sims S."/>
            <person name="Singer S.R."/>
            <person name="Sinharoy S."/>
            <person name="Sterck L."/>
            <person name="Viollet A."/>
            <person name="Wang B.B."/>
            <person name="Wang K."/>
            <person name="Wang M."/>
            <person name="Wang X."/>
            <person name="Warfsmann J."/>
            <person name="Weissenbach J."/>
            <person name="White D.D."/>
            <person name="White J.D."/>
            <person name="Wiley G.B."/>
            <person name="Wincker P."/>
            <person name="Xing Y."/>
            <person name="Yang L."/>
            <person name="Yao Z."/>
            <person name="Ying F."/>
            <person name="Zhai J."/>
            <person name="Zhou L."/>
            <person name="Zuber A."/>
            <person name="Denarie J."/>
            <person name="Dixon R.A."/>
            <person name="May G.D."/>
            <person name="Schwartz D.C."/>
            <person name="Rogers J."/>
            <person name="Quetier F."/>
            <person name="Town C.D."/>
            <person name="Roe B.A."/>
        </authorList>
    </citation>
    <scope>NUCLEOTIDE SEQUENCE [LARGE SCALE GENOMIC DNA]</scope>
    <source>
        <strain evidence="2">A17</strain>
        <strain evidence="3 4">cv. Jemalong A17</strain>
    </source>
</reference>
<sequence>MANVEPHLSQYLPTIRENHNIGLLVRKCLSLLLLSMITLPHSITDMYILTSITQKMFKQLCKQVIPAHGN</sequence>
<dbReference type="EMBL" id="CM001221">
    <property type="protein sequence ID" value="KEH28172.1"/>
    <property type="molecule type" value="Genomic_DNA"/>
</dbReference>